<feature type="transmembrane region" description="Helical" evidence="2">
    <location>
        <begin position="20"/>
        <end position="38"/>
    </location>
</feature>
<dbReference type="RefSeq" id="WP_163681588.1">
    <property type="nucleotide sequence ID" value="NZ_JAAIYP010000040.1"/>
</dbReference>
<dbReference type="EMBL" id="JAAIYP010000040">
    <property type="protein sequence ID" value="NFV81492.1"/>
    <property type="molecule type" value="Genomic_DNA"/>
</dbReference>
<comment type="caution">
    <text evidence="3">The sequence shown here is derived from an EMBL/GenBank/DDBJ whole genome shotgun (WGS) entry which is preliminary data.</text>
</comment>
<evidence type="ECO:0000256" key="2">
    <source>
        <dbReference type="SAM" id="Phobius"/>
    </source>
</evidence>
<evidence type="ECO:0000256" key="1">
    <source>
        <dbReference type="SAM" id="MobiDB-lite"/>
    </source>
</evidence>
<keyword evidence="2" id="KW-0472">Membrane</keyword>
<organism evidence="3 4">
    <name type="scientific">Magnetospirillum aberrantis SpK</name>
    <dbReference type="NCBI Taxonomy" id="908842"/>
    <lineage>
        <taxon>Bacteria</taxon>
        <taxon>Pseudomonadati</taxon>
        <taxon>Pseudomonadota</taxon>
        <taxon>Alphaproteobacteria</taxon>
        <taxon>Rhodospirillales</taxon>
        <taxon>Rhodospirillaceae</taxon>
        <taxon>Magnetospirillum</taxon>
    </lineage>
</organism>
<dbReference type="AlphaFoldDB" id="A0A7C9UYC4"/>
<reference evidence="3 4" key="1">
    <citation type="submission" date="2020-02" db="EMBL/GenBank/DDBJ databases">
        <authorList>
            <person name="Dziuba M."/>
            <person name="Kuznetsov B."/>
            <person name="Mardanov A."/>
            <person name="Ravin N."/>
            <person name="Grouzdev D."/>
        </authorList>
    </citation>
    <scope>NUCLEOTIDE SEQUENCE [LARGE SCALE GENOMIC DNA]</scope>
    <source>
        <strain evidence="3 4">SpK</strain>
    </source>
</reference>
<dbReference type="Proteomes" id="UP000480684">
    <property type="component" value="Unassembled WGS sequence"/>
</dbReference>
<feature type="region of interest" description="Disordered" evidence="1">
    <location>
        <begin position="80"/>
        <end position="108"/>
    </location>
</feature>
<keyword evidence="2" id="KW-1133">Transmembrane helix</keyword>
<protein>
    <submittedName>
        <fullName evidence="3">Uncharacterized protein</fullName>
    </submittedName>
</protein>
<keyword evidence="2" id="KW-0812">Transmembrane</keyword>
<evidence type="ECO:0000313" key="3">
    <source>
        <dbReference type="EMBL" id="NFV81492.1"/>
    </source>
</evidence>
<gene>
    <name evidence="3" type="ORF">G4223_15370</name>
</gene>
<proteinExistence type="predicted"/>
<evidence type="ECO:0000313" key="4">
    <source>
        <dbReference type="Proteomes" id="UP000480684"/>
    </source>
</evidence>
<name>A0A7C9UYC4_9PROT</name>
<keyword evidence="4" id="KW-1185">Reference proteome</keyword>
<feature type="transmembrane region" description="Helical" evidence="2">
    <location>
        <begin position="50"/>
        <end position="70"/>
    </location>
</feature>
<accession>A0A7C9UYC4</accession>
<sequence length="108" mass="11766">MSTYRFSWLRPNGWSRLGGVGAVVILFATPMLWALGVFGNGDDTLKRALIFLFSGMWLFVAAGYTAGWAMRGFMVRMKDADDEDGDGGRRPPPAMHAPPAGGIHRPGH</sequence>